<evidence type="ECO:0000256" key="1">
    <source>
        <dbReference type="SAM" id="Coils"/>
    </source>
</evidence>
<accession>A0A1E8FA87</accession>
<feature type="coiled-coil region" evidence="1">
    <location>
        <begin position="59"/>
        <end position="86"/>
    </location>
</feature>
<reference evidence="3 4" key="1">
    <citation type="submission" date="2016-09" db="EMBL/GenBank/DDBJ databases">
        <title>Alteromonas lipolytica, a new species isolated from sea water.</title>
        <authorList>
            <person name="Wu Y.-H."/>
            <person name="Cheng H."/>
            <person name="Xu X.-W."/>
        </authorList>
    </citation>
    <scope>NUCLEOTIDE SEQUENCE [LARGE SCALE GENOMIC DNA]</scope>
    <source>
        <strain evidence="3 4">JW12</strain>
    </source>
</reference>
<keyword evidence="4" id="KW-1185">Reference proteome</keyword>
<dbReference type="AlphaFoldDB" id="A0A1E8FA87"/>
<organism evidence="3 4">
    <name type="scientific">Alteromonas lipolytica</name>
    <dbReference type="NCBI Taxonomy" id="1856405"/>
    <lineage>
        <taxon>Bacteria</taxon>
        <taxon>Pseudomonadati</taxon>
        <taxon>Pseudomonadota</taxon>
        <taxon>Gammaproteobacteria</taxon>
        <taxon>Alteromonadales</taxon>
        <taxon>Alteromonadaceae</taxon>
        <taxon>Alteromonas/Salinimonas group</taxon>
        <taxon>Alteromonas</taxon>
    </lineage>
</organism>
<dbReference type="PROSITE" id="PS51257">
    <property type="entry name" value="PROKAR_LIPOPROTEIN"/>
    <property type="match status" value="1"/>
</dbReference>
<proteinExistence type="predicted"/>
<feature type="chain" id="PRO_5009213907" evidence="2">
    <location>
        <begin position="20"/>
        <end position="234"/>
    </location>
</feature>
<evidence type="ECO:0000313" key="3">
    <source>
        <dbReference type="EMBL" id="OFI32696.1"/>
    </source>
</evidence>
<keyword evidence="1" id="KW-0175">Coiled coil</keyword>
<dbReference type="Proteomes" id="UP000176037">
    <property type="component" value="Unassembled WGS sequence"/>
</dbReference>
<feature type="signal peptide" evidence="2">
    <location>
        <begin position="1"/>
        <end position="19"/>
    </location>
</feature>
<evidence type="ECO:0000256" key="2">
    <source>
        <dbReference type="SAM" id="SignalP"/>
    </source>
</evidence>
<comment type="caution">
    <text evidence="3">The sequence shown here is derived from an EMBL/GenBank/DDBJ whole genome shotgun (WGS) entry which is preliminary data.</text>
</comment>
<dbReference type="RefSeq" id="WP_070178224.1">
    <property type="nucleotide sequence ID" value="NZ_BMJR01000005.1"/>
</dbReference>
<dbReference type="EMBL" id="MJIC01000016">
    <property type="protein sequence ID" value="OFI32696.1"/>
    <property type="molecule type" value="Genomic_DNA"/>
</dbReference>
<keyword evidence="2" id="KW-0732">Signal</keyword>
<protein>
    <submittedName>
        <fullName evidence="3">Uncharacterized protein</fullName>
    </submittedName>
</protein>
<dbReference type="STRING" id="1856405.BFC17_05955"/>
<dbReference type="Gene3D" id="1.20.5.340">
    <property type="match status" value="1"/>
</dbReference>
<name>A0A1E8FA87_9ALTE</name>
<sequence>MKKLSILALFIGVSCGVNAAEVESADVTTFVSGTPATAADVNSTIAALVTAINDNAVTIAQLQSTLNSQASRIAALETAVESLKSADSAFTLAGSTYRVGYIGAGHNYSSDTGYGASDSYGGNALVTFNDGGVLDITELTELEQELSFDLYCSDQADSSTCSRNLQDYSDAGSISGTWSLSGNEISITLEGETETWYVSDNGDVILAKDTTDILQEGTSSAFWANLSIGVKVSQ</sequence>
<gene>
    <name evidence="3" type="ORF">BFC17_05955</name>
</gene>
<evidence type="ECO:0000313" key="4">
    <source>
        <dbReference type="Proteomes" id="UP000176037"/>
    </source>
</evidence>